<name>A0A482ZDY1_9ARAC</name>
<reference evidence="2" key="1">
    <citation type="submission" date="2017-03" db="EMBL/GenBank/DDBJ databases">
        <authorList>
            <person name="QRISCLOUD D."/>
        </authorList>
    </citation>
    <scope>NUCLEOTIDE SEQUENCE</scope>
</reference>
<dbReference type="EMBL" id="HAGQ01000047">
    <property type="protein sequence ID" value="SMD30120.1"/>
    <property type="molecule type" value="Transcribed_RNA"/>
</dbReference>
<dbReference type="AlphaFoldDB" id="A0A482ZDY1"/>
<accession>A0A482ZDY1</accession>
<proteinExistence type="predicted"/>
<feature type="chain" id="PRO_5019793131" evidence="1">
    <location>
        <begin position="20"/>
        <end position="80"/>
    </location>
</feature>
<organism evidence="2">
    <name type="scientific">Liphistius malayanus</name>
    <dbReference type="NCBI Taxonomy" id="1203467"/>
    <lineage>
        <taxon>Eukaryota</taxon>
        <taxon>Metazoa</taxon>
        <taxon>Ecdysozoa</taxon>
        <taxon>Arthropoda</taxon>
        <taxon>Chelicerata</taxon>
        <taxon>Arachnida</taxon>
        <taxon>Araneae</taxon>
        <taxon>Mesothelae</taxon>
        <taxon>Liphistiidae</taxon>
        <taxon>Liphistius</taxon>
    </lineage>
</organism>
<evidence type="ECO:0000256" key="1">
    <source>
        <dbReference type="SAM" id="SignalP"/>
    </source>
</evidence>
<feature type="signal peptide" evidence="1">
    <location>
        <begin position="1"/>
        <end position="19"/>
    </location>
</feature>
<keyword evidence="1" id="KW-0732">Signal</keyword>
<reference evidence="2" key="2">
    <citation type="submission" date="2019-04" db="EMBL/GenBank/DDBJ databases">
        <title>Unravelling the molecular evolution of spider venoms.</title>
        <authorList>
            <person name="Pineda S."/>
        </authorList>
    </citation>
    <scope>NUCLEOTIDE SEQUENCE</scope>
</reference>
<sequence length="80" mass="9200">MKLIHLMLIFCCIATVSLTNVERHYESDYKKFPCWLGAQCDPCELVEKVGRTNICCKGCEPGRLKLVHENGKAKCWCTEY</sequence>
<protein>
    <submittedName>
        <fullName evidence="2">U29-Liphistoxin-Lm1a_1</fullName>
    </submittedName>
</protein>
<evidence type="ECO:0000313" key="2">
    <source>
        <dbReference type="EMBL" id="SMD30120.1"/>
    </source>
</evidence>